<reference evidence="4" key="1">
    <citation type="submission" date="2016-06" db="UniProtKB">
        <authorList>
            <consortium name="WormBaseParasite"/>
        </authorList>
    </citation>
    <scope>IDENTIFICATION</scope>
</reference>
<dbReference type="EMBL" id="UZAK01044635">
    <property type="protein sequence ID" value="VDP72750.1"/>
    <property type="molecule type" value="Genomic_DNA"/>
</dbReference>
<sequence>MTDGNEKLKQMEEEMDRFEAEIAHQSSGKTPNNIPISGGFTFPPVTSFMPPQLRVHRRQVLIIYNNFQDITNQLNLVFETSHFIGRNTG</sequence>
<proteinExistence type="predicted"/>
<protein>
    <submittedName>
        <fullName evidence="2 4">Uncharacterized protein</fullName>
    </submittedName>
</protein>
<dbReference type="AlphaFoldDB" id="A0A183KZV2"/>
<organism evidence="4">
    <name type="scientific">Schistosoma curassoni</name>
    <dbReference type="NCBI Taxonomy" id="6186"/>
    <lineage>
        <taxon>Eukaryota</taxon>
        <taxon>Metazoa</taxon>
        <taxon>Spiralia</taxon>
        <taxon>Lophotrochozoa</taxon>
        <taxon>Platyhelminthes</taxon>
        <taxon>Trematoda</taxon>
        <taxon>Digenea</taxon>
        <taxon>Strigeidida</taxon>
        <taxon>Schistosomatoidea</taxon>
        <taxon>Schistosomatidae</taxon>
        <taxon>Schistosoma</taxon>
    </lineage>
</organism>
<evidence type="ECO:0000313" key="3">
    <source>
        <dbReference type="Proteomes" id="UP000279833"/>
    </source>
</evidence>
<accession>A0A183KZV2</accession>
<keyword evidence="3" id="KW-1185">Reference proteome</keyword>
<evidence type="ECO:0000313" key="2">
    <source>
        <dbReference type="EMBL" id="VDP72750.1"/>
    </source>
</evidence>
<dbReference type="WBParaSite" id="SCUD_0002060301-mRNA-1">
    <property type="protein sequence ID" value="SCUD_0002060301-mRNA-1"/>
    <property type="gene ID" value="SCUD_0002060301"/>
</dbReference>
<gene>
    <name evidence="2" type="ORF">SCUD_LOCUS20600</name>
</gene>
<name>A0A183KZV2_9TREM</name>
<evidence type="ECO:0000313" key="4">
    <source>
        <dbReference type="WBParaSite" id="SCUD_0002060301-mRNA-1"/>
    </source>
</evidence>
<evidence type="ECO:0000256" key="1">
    <source>
        <dbReference type="SAM" id="Coils"/>
    </source>
</evidence>
<reference evidence="2 3" key="2">
    <citation type="submission" date="2018-11" db="EMBL/GenBank/DDBJ databases">
        <authorList>
            <consortium name="Pathogen Informatics"/>
        </authorList>
    </citation>
    <scope>NUCLEOTIDE SEQUENCE [LARGE SCALE GENOMIC DNA]</scope>
    <source>
        <strain evidence="2">Dakar</strain>
        <strain evidence="3">Dakar, Senegal</strain>
    </source>
</reference>
<keyword evidence="1" id="KW-0175">Coiled coil</keyword>
<dbReference type="Proteomes" id="UP000279833">
    <property type="component" value="Unassembled WGS sequence"/>
</dbReference>
<dbReference type="STRING" id="6186.A0A183KZV2"/>
<feature type="coiled-coil region" evidence="1">
    <location>
        <begin position="1"/>
        <end position="28"/>
    </location>
</feature>